<dbReference type="InterPro" id="IPR003959">
    <property type="entry name" value="ATPase_AAA_core"/>
</dbReference>
<dbReference type="Pfam" id="PF13304">
    <property type="entry name" value="AAA_21"/>
    <property type="match status" value="1"/>
</dbReference>
<protein>
    <submittedName>
        <fullName evidence="3">AAA family ATPase</fullName>
    </submittedName>
</protein>
<evidence type="ECO:0000259" key="2">
    <source>
        <dbReference type="Pfam" id="PF13304"/>
    </source>
</evidence>
<dbReference type="InterPro" id="IPR027417">
    <property type="entry name" value="P-loop_NTPase"/>
</dbReference>
<keyword evidence="1" id="KW-0175">Coiled coil</keyword>
<proteinExistence type="predicted"/>
<dbReference type="PANTHER" id="PTHR43581">
    <property type="entry name" value="ATP/GTP PHOSPHATASE"/>
    <property type="match status" value="1"/>
</dbReference>
<dbReference type="KEGG" id="mgk:FSB76_20920"/>
<dbReference type="RefSeq" id="WP_147056779.1">
    <property type="nucleotide sequence ID" value="NZ_CP042437.1"/>
</dbReference>
<evidence type="ECO:0000313" key="4">
    <source>
        <dbReference type="Proteomes" id="UP000321362"/>
    </source>
</evidence>
<feature type="domain" description="ATPase AAA-type core" evidence="2">
    <location>
        <begin position="32"/>
        <end position="299"/>
    </location>
</feature>
<dbReference type="Gene3D" id="3.40.50.300">
    <property type="entry name" value="P-loop containing nucleotide triphosphate hydrolases"/>
    <property type="match status" value="1"/>
</dbReference>
<dbReference type="OrthoDB" id="9805802at2"/>
<dbReference type="EMBL" id="CP042437">
    <property type="protein sequence ID" value="QEC78283.1"/>
    <property type="molecule type" value="Genomic_DNA"/>
</dbReference>
<dbReference type="Proteomes" id="UP000321362">
    <property type="component" value="Chromosome"/>
</dbReference>
<reference evidence="3 4" key="1">
    <citation type="journal article" date="2013" name="J. Microbiol.">
        <title>Mucilaginibacter ginsenosidivorax sp. nov., with ginsenoside converting activity isolated from sediment.</title>
        <authorList>
            <person name="Kim J.K."/>
            <person name="Choi T.E."/>
            <person name="Liu Q.M."/>
            <person name="Park H.Y."/>
            <person name="Yi T.H."/>
            <person name="Yoon M.H."/>
            <person name="Kim S.C."/>
            <person name="Im W.T."/>
        </authorList>
    </citation>
    <scope>NUCLEOTIDE SEQUENCE [LARGE SCALE GENOMIC DNA]</scope>
    <source>
        <strain evidence="3 4">KHI28</strain>
    </source>
</reference>
<dbReference type="GO" id="GO:0005524">
    <property type="term" value="F:ATP binding"/>
    <property type="evidence" value="ECO:0007669"/>
    <property type="project" value="InterPro"/>
</dbReference>
<dbReference type="SUPFAM" id="SSF52540">
    <property type="entry name" value="P-loop containing nucleoside triphosphate hydrolases"/>
    <property type="match status" value="1"/>
</dbReference>
<evidence type="ECO:0000313" key="3">
    <source>
        <dbReference type="EMBL" id="QEC78283.1"/>
    </source>
</evidence>
<evidence type="ECO:0000256" key="1">
    <source>
        <dbReference type="SAM" id="Coils"/>
    </source>
</evidence>
<gene>
    <name evidence="3" type="ORF">FSB76_20920</name>
</gene>
<dbReference type="AlphaFoldDB" id="A0A5B8W3I3"/>
<dbReference type="GO" id="GO:0016887">
    <property type="term" value="F:ATP hydrolysis activity"/>
    <property type="evidence" value="ECO:0007669"/>
    <property type="project" value="InterPro"/>
</dbReference>
<name>A0A5B8W3I3_9SPHI</name>
<dbReference type="InterPro" id="IPR051396">
    <property type="entry name" value="Bact_Antivir_Def_Nuclease"/>
</dbReference>
<sequence length="415" mass="47635">MFLKQITLHNFKCLEDITLSFRHDGDSNRKWTLILGENGTGKSNLLKAIALITCGSNALGELLGNANSWIRNGARKCTVDAIIETKKNEERSISLTIKRDDTLSDVILNNRKSLELIDNAIFHADRNYFVVAYGASRRLSADSLSLEKAKYGRYNNVRNLFYNNYPLNNLTSWIIDLDYQSGESGLDIVKNTLNDFLPGTTFHEIDKMKKQVLFETSDGIVPLDQLSDGYQNMAAWIGDLLYRVTQNFHNNIDPLQARGVLLIDEVDLHLHPRWQRNLLEFISKKLPNFQVIGTTHSPLTAQQADVHELYALKRNEKNRVKLIPFKGSPRNLLINQLLMTPVFGLETDESLEIENTKKEYESLKKRIKSLNAQEKEHFEEVKLTLQKNLPIRDMPPYSQKEFDLLEKIESQLSSR</sequence>
<organism evidence="3 4">
    <name type="scientific">Mucilaginibacter ginsenosidivorax</name>
    <dbReference type="NCBI Taxonomy" id="862126"/>
    <lineage>
        <taxon>Bacteria</taxon>
        <taxon>Pseudomonadati</taxon>
        <taxon>Bacteroidota</taxon>
        <taxon>Sphingobacteriia</taxon>
        <taxon>Sphingobacteriales</taxon>
        <taxon>Sphingobacteriaceae</taxon>
        <taxon>Mucilaginibacter</taxon>
    </lineage>
</organism>
<dbReference type="PANTHER" id="PTHR43581:SF2">
    <property type="entry name" value="EXCINUCLEASE ATPASE SUBUNIT"/>
    <property type="match status" value="1"/>
</dbReference>
<keyword evidence="4" id="KW-1185">Reference proteome</keyword>
<accession>A0A5B8W3I3</accession>
<feature type="coiled-coil region" evidence="1">
    <location>
        <begin position="346"/>
        <end position="380"/>
    </location>
</feature>